<sequence>MNMNDITLCTMHTEKPYYIKEINKNIYSIEELSYYLFNYLYLIDDQFFSEGLIDYIENELKQPHIASGIRQINANKGALGEKISFLIKNAGYYTEREAEKLENHLVMLSSKTAAERIKAKADILMETDKYNMAINYYNSILSKSINTDLPERFYGDVYNNLGVAYARLFEYDQAATAFRCAYRLNASAESLESIIMCDLITDNEKRLKMDKDKYGVSDTVINRIKTEIIKLNAEIKTGWNKKQEDQYMQQCKKEYIVEINS</sequence>
<dbReference type="InterPro" id="IPR019734">
    <property type="entry name" value="TPR_rpt"/>
</dbReference>
<dbReference type="eggNOG" id="ENOG5031XPQ">
    <property type="taxonomic scope" value="Bacteria"/>
</dbReference>
<dbReference type="InterPro" id="IPR011990">
    <property type="entry name" value="TPR-like_helical_dom_sf"/>
</dbReference>
<evidence type="ECO:0000256" key="1">
    <source>
        <dbReference type="PROSITE-ProRule" id="PRU00339"/>
    </source>
</evidence>
<dbReference type="SMART" id="SM00028">
    <property type="entry name" value="TPR"/>
    <property type="match status" value="2"/>
</dbReference>
<gene>
    <name evidence="2" type="ORF">EUBVEN_02328</name>
</gene>
<proteinExistence type="predicted"/>
<reference evidence="2 3" key="2">
    <citation type="submission" date="2007-04" db="EMBL/GenBank/DDBJ databases">
        <title>Draft genome sequence of Eubacterium ventriosum (ATCC 27560).</title>
        <authorList>
            <person name="Sudarsanam P."/>
            <person name="Ley R."/>
            <person name="Guruge J."/>
            <person name="Turnbaugh P.J."/>
            <person name="Mahowald M."/>
            <person name="Liep D."/>
            <person name="Gordon J."/>
        </authorList>
    </citation>
    <scope>NUCLEOTIDE SEQUENCE [LARGE SCALE GENOMIC DNA]</scope>
    <source>
        <strain evidence="2 3">ATCC 27560</strain>
    </source>
</reference>
<evidence type="ECO:0000313" key="2">
    <source>
        <dbReference type="EMBL" id="EDM50377.1"/>
    </source>
</evidence>
<dbReference type="Proteomes" id="UP000006000">
    <property type="component" value="Unassembled WGS sequence"/>
</dbReference>
<dbReference type="AlphaFoldDB" id="A5Z9D3"/>
<keyword evidence="1" id="KW-0802">TPR repeat</keyword>
<dbReference type="STRING" id="411463.EUBVEN_02328"/>
<name>A5Z9D3_9FIRM</name>
<dbReference type="EMBL" id="AAVL02000037">
    <property type="protein sequence ID" value="EDM50377.1"/>
    <property type="molecule type" value="Genomic_DNA"/>
</dbReference>
<feature type="repeat" description="TPR" evidence="1">
    <location>
        <begin position="155"/>
        <end position="188"/>
    </location>
</feature>
<comment type="caution">
    <text evidence="2">The sequence shown here is derived from an EMBL/GenBank/DDBJ whole genome shotgun (WGS) entry which is preliminary data.</text>
</comment>
<dbReference type="Gene3D" id="1.25.40.10">
    <property type="entry name" value="Tetratricopeptide repeat domain"/>
    <property type="match status" value="1"/>
</dbReference>
<organism evidence="2 3">
    <name type="scientific">Eubacterium ventriosum ATCC 27560</name>
    <dbReference type="NCBI Taxonomy" id="411463"/>
    <lineage>
        <taxon>Bacteria</taxon>
        <taxon>Bacillati</taxon>
        <taxon>Bacillota</taxon>
        <taxon>Clostridia</taxon>
        <taxon>Eubacteriales</taxon>
        <taxon>Eubacteriaceae</taxon>
        <taxon>Eubacterium</taxon>
    </lineage>
</organism>
<dbReference type="PROSITE" id="PS50005">
    <property type="entry name" value="TPR"/>
    <property type="match status" value="1"/>
</dbReference>
<reference evidence="2 3" key="1">
    <citation type="submission" date="2007-03" db="EMBL/GenBank/DDBJ databases">
        <authorList>
            <person name="Fulton L."/>
            <person name="Clifton S."/>
            <person name="Fulton B."/>
            <person name="Xu J."/>
            <person name="Minx P."/>
            <person name="Pepin K.H."/>
            <person name="Johnson M."/>
            <person name="Thiruvilangam P."/>
            <person name="Bhonagiri V."/>
            <person name="Nash W.E."/>
            <person name="Mardis E.R."/>
            <person name="Wilson R.K."/>
        </authorList>
    </citation>
    <scope>NUCLEOTIDE SEQUENCE [LARGE SCALE GENOMIC DNA]</scope>
    <source>
        <strain evidence="2 3">ATCC 27560</strain>
    </source>
</reference>
<evidence type="ECO:0000313" key="3">
    <source>
        <dbReference type="Proteomes" id="UP000006000"/>
    </source>
</evidence>
<accession>A5Z9D3</accession>
<dbReference type="HOGENOM" id="CLU_085956_0_0_9"/>
<dbReference type="SUPFAM" id="SSF48452">
    <property type="entry name" value="TPR-like"/>
    <property type="match status" value="1"/>
</dbReference>
<protein>
    <submittedName>
        <fullName evidence="2">Tetratricopeptide repeat protein</fullName>
    </submittedName>
</protein>